<evidence type="ECO:0000256" key="3">
    <source>
        <dbReference type="ARBA" id="ARBA00022857"/>
    </source>
</evidence>
<dbReference type="Gene3D" id="3.40.50.720">
    <property type="entry name" value="NAD(P)-binding Rossmann-like Domain"/>
    <property type="match status" value="1"/>
</dbReference>
<feature type="binding site" evidence="9">
    <location>
        <position position="271"/>
    </location>
    <ligand>
        <name>sn-glycerol 3-phosphate</name>
        <dbReference type="ChEBI" id="CHEBI:57597"/>
    </ligand>
</feature>
<dbReference type="PROSITE" id="PS00957">
    <property type="entry name" value="NAD_G3PDH"/>
    <property type="match status" value="1"/>
</dbReference>
<dbReference type="GO" id="GO:0141152">
    <property type="term" value="F:glycerol-3-phosphate dehydrogenase (NAD+) activity"/>
    <property type="evidence" value="ECO:0007669"/>
    <property type="project" value="RHEA"/>
</dbReference>
<dbReference type="Gene3D" id="1.10.1040.10">
    <property type="entry name" value="N-(1-d-carboxylethyl)-l-norvaline Dehydrogenase, domain 2"/>
    <property type="match status" value="1"/>
</dbReference>
<evidence type="ECO:0000256" key="13">
    <source>
        <dbReference type="RuleBase" id="RU000437"/>
    </source>
</evidence>
<protein>
    <recommendedName>
        <fullName evidence="9">Glycerol-3-phosphate dehydrogenase [NAD(P)+]</fullName>
        <ecNumber evidence="9">1.1.1.94</ecNumber>
    </recommendedName>
    <alternativeName>
        <fullName evidence="9">NAD(P)(+)-dependent glycerol-3-phosphate dehydrogenase</fullName>
    </alternativeName>
    <alternativeName>
        <fullName evidence="9">NAD(P)H-dependent dihydroxyacetone-phosphate reductase</fullName>
    </alternativeName>
</protein>
<dbReference type="GO" id="GO:0051287">
    <property type="term" value="F:NAD binding"/>
    <property type="evidence" value="ECO:0007669"/>
    <property type="project" value="InterPro"/>
</dbReference>
<evidence type="ECO:0000256" key="10">
    <source>
        <dbReference type="PIRSR" id="PIRSR000114-1"/>
    </source>
</evidence>
<keyword evidence="3 9" id="KW-0521">NADP</keyword>
<dbReference type="InterPro" id="IPR013328">
    <property type="entry name" value="6PGD_dom2"/>
</dbReference>
<feature type="binding site" evidence="9">
    <location>
        <position position="208"/>
    </location>
    <ligand>
        <name>sn-glycerol 3-phosphate</name>
        <dbReference type="ChEBI" id="CHEBI:57597"/>
    </ligand>
</feature>
<evidence type="ECO:0000256" key="4">
    <source>
        <dbReference type="ARBA" id="ARBA00023002"/>
    </source>
</evidence>
<dbReference type="GO" id="GO:0046167">
    <property type="term" value="P:glycerol-3-phosphate biosynthetic process"/>
    <property type="evidence" value="ECO:0007669"/>
    <property type="project" value="UniProtKB-UniRule"/>
</dbReference>
<dbReference type="InterPro" id="IPR006168">
    <property type="entry name" value="G3P_DH_NAD-dep"/>
</dbReference>
<dbReference type="GO" id="GO:0005975">
    <property type="term" value="P:carbohydrate metabolic process"/>
    <property type="evidence" value="ECO:0007669"/>
    <property type="project" value="InterPro"/>
</dbReference>
<feature type="binding site" evidence="12">
    <location>
        <position position="157"/>
    </location>
    <ligand>
        <name>NAD(+)</name>
        <dbReference type="ChEBI" id="CHEBI:57540"/>
    </ligand>
</feature>
<dbReference type="GO" id="GO:0005829">
    <property type="term" value="C:cytosol"/>
    <property type="evidence" value="ECO:0007669"/>
    <property type="project" value="TreeGrafter"/>
</dbReference>
<dbReference type="InterPro" id="IPR036291">
    <property type="entry name" value="NAD(P)-bd_dom_sf"/>
</dbReference>
<feature type="binding site" evidence="9">
    <location>
        <position position="122"/>
    </location>
    <ligand>
        <name>sn-glycerol 3-phosphate</name>
        <dbReference type="ChEBI" id="CHEBI:57597"/>
    </ligand>
</feature>
<feature type="binding site" evidence="9">
    <location>
        <position position="261"/>
    </location>
    <ligand>
        <name>sn-glycerol 3-phosphate</name>
        <dbReference type="ChEBI" id="CHEBI:57597"/>
    </ligand>
</feature>
<dbReference type="FunFam" id="1.10.1040.10:FF:000001">
    <property type="entry name" value="Glycerol-3-phosphate dehydrogenase [NAD(P)+]"/>
    <property type="match status" value="1"/>
</dbReference>
<dbReference type="GO" id="GO:0141153">
    <property type="term" value="F:glycerol-3-phosphate dehydrogenase (NADP+) activity"/>
    <property type="evidence" value="ECO:0007669"/>
    <property type="project" value="RHEA"/>
</dbReference>
<sequence>MSSIAARRLRVAVLGAGSWGTALAAAASRRHPTQLWARDASQAQAMARARENERYLPGVALPAGLEIGADLERTLAFLAAGTDPALIILGVPVAGLTAICTELAARLPALGLQDTPIVWTCKGFEADTARLPHEIVAGALAGLPALAGGVLSGPSFAREVARGLPVALTVASHRPGVCQAATDALHGGAVRVYASTDVVGVEVGGALKNVIAVACGISDGLDLGTNARAALITRGLAEMSRFGVALGAQAATFAGLTGLGDLVLTATGELSRNRRVGLEIGAGRKLDDILASGMTAEGVRCARAALARAQAMGVELPITEAVCAVLFEGVAPMTAVSALLARDARAEAAED</sequence>
<feature type="binding site" evidence="9">
    <location>
        <position position="297"/>
    </location>
    <ligand>
        <name>NADPH</name>
        <dbReference type="ChEBI" id="CHEBI:57783"/>
    </ligand>
</feature>
<feature type="binding site" evidence="9">
    <location>
        <position position="272"/>
    </location>
    <ligand>
        <name>sn-glycerol 3-phosphate</name>
        <dbReference type="ChEBI" id="CHEBI:57597"/>
    </ligand>
</feature>
<evidence type="ECO:0000256" key="15">
    <source>
        <dbReference type="SAM" id="SignalP"/>
    </source>
</evidence>
<dbReference type="Proteomes" id="UP000217005">
    <property type="component" value="Unassembled WGS sequence"/>
</dbReference>
<dbReference type="EC" id="1.1.1.94" evidence="9"/>
<comment type="catalytic activity">
    <reaction evidence="9 14">
        <text>sn-glycerol 3-phosphate + NADP(+) = dihydroxyacetone phosphate + NADPH + H(+)</text>
        <dbReference type="Rhea" id="RHEA:11096"/>
        <dbReference type="ChEBI" id="CHEBI:15378"/>
        <dbReference type="ChEBI" id="CHEBI:57597"/>
        <dbReference type="ChEBI" id="CHEBI:57642"/>
        <dbReference type="ChEBI" id="CHEBI:57783"/>
        <dbReference type="ChEBI" id="CHEBI:58349"/>
        <dbReference type="EC" id="1.1.1.94"/>
    </reaction>
</comment>
<dbReference type="InterPro" id="IPR006109">
    <property type="entry name" value="G3P_DH_NAD-dep_C"/>
</dbReference>
<dbReference type="Pfam" id="PF07479">
    <property type="entry name" value="NAD_Gly3P_dh_C"/>
    <property type="match status" value="1"/>
</dbReference>
<dbReference type="PRINTS" id="PR00077">
    <property type="entry name" value="GPDHDRGNASE"/>
</dbReference>
<dbReference type="PIRSF" id="PIRSF000114">
    <property type="entry name" value="Glycerol-3-P_dh"/>
    <property type="match status" value="1"/>
</dbReference>
<dbReference type="HAMAP" id="MF_00394">
    <property type="entry name" value="NAD_Glyc3P_dehydrog"/>
    <property type="match status" value="1"/>
</dbReference>
<evidence type="ECO:0000256" key="6">
    <source>
        <dbReference type="ARBA" id="ARBA00023098"/>
    </source>
</evidence>
<dbReference type="OrthoDB" id="9812273at2"/>
<feature type="binding site" evidence="9">
    <location>
        <position position="272"/>
    </location>
    <ligand>
        <name>NADPH</name>
        <dbReference type="ChEBI" id="CHEBI:57783"/>
    </ligand>
</feature>
<evidence type="ECO:0000259" key="17">
    <source>
        <dbReference type="Pfam" id="PF07479"/>
    </source>
</evidence>
<feature type="binding site" evidence="12">
    <location>
        <begin position="15"/>
        <end position="20"/>
    </location>
    <ligand>
        <name>NAD(+)</name>
        <dbReference type="ChEBI" id="CHEBI:57540"/>
    </ligand>
</feature>
<keyword evidence="15" id="KW-0732">Signal</keyword>
<gene>
    <name evidence="9" type="primary">gpsA</name>
    <name evidence="18" type="ORF">CEG14_24185</name>
</gene>
<comment type="similarity">
    <text evidence="1 9 13">Belongs to the NAD-dependent glycerol-3-phosphate dehydrogenase family.</text>
</comment>
<accession>A0A261RXN6</accession>
<comment type="caution">
    <text evidence="9">Lacks conserved residue(s) required for the propagation of feature annotation.</text>
</comment>
<feature type="binding site" evidence="11">
    <location>
        <begin position="272"/>
        <end position="273"/>
    </location>
    <ligand>
        <name>substrate</name>
    </ligand>
</feature>
<comment type="function">
    <text evidence="9">Catalyzes the reduction of the glycolytic intermediate dihydroxyacetone phosphate (DHAP) to sn-glycerol 3-phosphate (G3P), the key precursor for phospholipid synthesis.</text>
</comment>
<keyword evidence="8 9" id="KW-1208">Phospholipid metabolism</keyword>
<feature type="binding site" evidence="11">
    <location>
        <position position="122"/>
    </location>
    <ligand>
        <name>substrate</name>
    </ligand>
</feature>
<keyword evidence="6 9" id="KW-0443">Lipid metabolism</keyword>
<dbReference type="SUPFAM" id="SSF51735">
    <property type="entry name" value="NAD(P)-binding Rossmann-fold domains"/>
    <property type="match status" value="1"/>
</dbReference>
<keyword evidence="9" id="KW-0963">Cytoplasm</keyword>
<feature type="binding site" evidence="9">
    <location>
        <position position="157"/>
    </location>
    <ligand>
        <name>NADPH</name>
        <dbReference type="ChEBI" id="CHEBI:57783"/>
    </ligand>
</feature>
<evidence type="ECO:0000256" key="1">
    <source>
        <dbReference type="ARBA" id="ARBA00011009"/>
    </source>
</evidence>
<feature type="binding site" evidence="9">
    <location>
        <position position="18"/>
    </location>
    <ligand>
        <name>NADPH</name>
        <dbReference type="ChEBI" id="CHEBI:57783"/>
    </ligand>
</feature>
<evidence type="ECO:0000256" key="12">
    <source>
        <dbReference type="PIRSR" id="PIRSR000114-3"/>
    </source>
</evidence>
<evidence type="ECO:0000313" key="18">
    <source>
        <dbReference type="EMBL" id="OZI29023.1"/>
    </source>
</evidence>
<dbReference type="UniPathway" id="UPA00940"/>
<feature type="binding site" evidence="12">
    <location>
        <position position="272"/>
    </location>
    <ligand>
        <name>NAD(+)</name>
        <dbReference type="ChEBI" id="CHEBI:57540"/>
    </ligand>
</feature>
<dbReference type="GO" id="GO:0006650">
    <property type="term" value="P:glycerophospholipid metabolic process"/>
    <property type="evidence" value="ECO:0007669"/>
    <property type="project" value="UniProtKB-UniRule"/>
</dbReference>
<dbReference type="PANTHER" id="PTHR11728:SF1">
    <property type="entry name" value="GLYCEROL-3-PHOSPHATE DEHYDROGENASE [NAD(+)] 2, CHLOROPLASTIC"/>
    <property type="match status" value="1"/>
</dbReference>
<feature type="binding site" evidence="9">
    <location>
        <position position="38"/>
    </location>
    <ligand>
        <name>NADPH</name>
        <dbReference type="ChEBI" id="CHEBI:57783"/>
    </ligand>
</feature>
<evidence type="ECO:0000256" key="5">
    <source>
        <dbReference type="ARBA" id="ARBA00023027"/>
    </source>
</evidence>
<keyword evidence="7 9" id="KW-0594">Phospholipid biosynthesis</keyword>
<evidence type="ECO:0000256" key="9">
    <source>
        <dbReference type="HAMAP-Rule" id="MF_00394"/>
    </source>
</evidence>
<keyword evidence="2 9" id="KW-0444">Lipid biosynthesis</keyword>
<dbReference type="EMBL" id="NEVL01000006">
    <property type="protein sequence ID" value="OZI29023.1"/>
    <property type="molecule type" value="Genomic_DNA"/>
</dbReference>
<feature type="binding site" evidence="9">
    <location>
        <position position="19"/>
    </location>
    <ligand>
        <name>NADPH</name>
        <dbReference type="ChEBI" id="CHEBI:57783"/>
    </ligand>
</feature>
<feature type="signal peptide" evidence="15">
    <location>
        <begin position="1"/>
        <end position="24"/>
    </location>
</feature>
<evidence type="ECO:0000256" key="7">
    <source>
        <dbReference type="ARBA" id="ARBA00023209"/>
    </source>
</evidence>
<dbReference type="GO" id="GO:0008654">
    <property type="term" value="P:phospholipid biosynthetic process"/>
    <property type="evidence" value="ECO:0007669"/>
    <property type="project" value="UniProtKB-KW"/>
</dbReference>
<dbReference type="PANTHER" id="PTHR11728">
    <property type="entry name" value="GLYCEROL-3-PHOSPHATE DEHYDROGENASE"/>
    <property type="match status" value="1"/>
</dbReference>
<name>A0A261RXN6_9BORD</name>
<dbReference type="InterPro" id="IPR011128">
    <property type="entry name" value="G3P_DH_NAD-dep_N"/>
</dbReference>
<dbReference type="RefSeq" id="WP_094828949.1">
    <property type="nucleotide sequence ID" value="NZ_NEVL01000006.1"/>
</dbReference>
<comment type="catalytic activity">
    <reaction evidence="9">
        <text>sn-glycerol 3-phosphate + NAD(+) = dihydroxyacetone phosphate + NADH + H(+)</text>
        <dbReference type="Rhea" id="RHEA:11092"/>
        <dbReference type="ChEBI" id="CHEBI:15378"/>
        <dbReference type="ChEBI" id="CHEBI:57540"/>
        <dbReference type="ChEBI" id="CHEBI:57597"/>
        <dbReference type="ChEBI" id="CHEBI:57642"/>
        <dbReference type="ChEBI" id="CHEBI:57945"/>
        <dbReference type="EC" id="1.1.1.94"/>
    </reaction>
</comment>
<evidence type="ECO:0000313" key="19">
    <source>
        <dbReference type="Proteomes" id="UP000217005"/>
    </source>
</evidence>
<feature type="binding site" evidence="9">
    <location>
        <position position="155"/>
    </location>
    <ligand>
        <name>sn-glycerol 3-phosphate</name>
        <dbReference type="ChEBI" id="CHEBI:57597"/>
    </ligand>
</feature>
<feature type="domain" description="Glycerol-3-phosphate dehydrogenase NAD-dependent N-terminal" evidence="16">
    <location>
        <begin position="11"/>
        <end position="175"/>
    </location>
</feature>
<evidence type="ECO:0000256" key="11">
    <source>
        <dbReference type="PIRSR" id="PIRSR000114-2"/>
    </source>
</evidence>
<feature type="binding site" evidence="9">
    <location>
        <position position="153"/>
    </location>
    <ligand>
        <name>sn-glycerol 3-phosphate</name>
        <dbReference type="ChEBI" id="CHEBI:57597"/>
    </ligand>
</feature>
<dbReference type="AlphaFoldDB" id="A0A261RXN6"/>
<dbReference type="Pfam" id="PF01210">
    <property type="entry name" value="NAD_Gly3P_dh_N"/>
    <property type="match status" value="1"/>
</dbReference>
<reference evidence="18 19" key="1">
    <citation type="submission" date="2017-05" db="EMBL/GenBank/DDBJ databases">
        <title>Complete and WGS of Bordetella genogroups.</title>
        <authorList>
            <person name="Spilker T."/>
            <person name="LiPuma J."/>
        </authorList>
    </citation>
    <scope>NUCLEOTIDE SEQUENCE [LARGE SCALE GENOMIC DNA]</scope>
    <source>
        <strain evidence="18 19">AU17610</strain>
    </source>
</reference>
<keyword evidence="4 9" id="KW-0560">Oxidoreductase</keyword>
<feature type="active site" description="Proton acceptor" evidence="9 10">
    <location>
        <position position="208"/>
    </location>
</feature>
<comment type="caution">
    <text evidence="18">The sequence shown here is derived from an EMBL/GenBank/DDBJ whole genome shotgun (WGS) entry which is preliminary data.</text>
</comment>
<feature type="chain" id="PRO_5012379185" description="Glycerol-3-phosphate dehydrogenase [NAD(P)+]" evidence="15">
    <location>
        <begin position="25"/>
        <end position="351"/>
    </location>
</feature>
<keyword evidence="9" id="KW-0547">Nucleotide-binding</keyword>
<comment type="subcellular location">
    <subcellularLocation>
        <location evidence="9">Cytoplasm</location>
    </subcellularLocation>
</comment>
<dbReference type="GO" id="GO:0046168">
    <property type="term" value="P:glycerol-3-phosphate catabolic process"/>
    <property type="evidence" value="ECO:0007669"/>
    <property type="project" value="InterPro"/>
</dbReference>
<evidence type="ECO:0000256" key="2">
    <source>
        <dbReference type="ARBA" id="ARBA00022516"/>
    </source>
</evidence>
<feature type="domain" description="Glycerol-3-phosphate dehydrogenase NAD-dependent C-terminal" evidence="17">
    <location>
        <begin position="197"/>
        <end position="336"/>
    </location>
</feature>
<dbReference type="NCBIfam" id="NF000942">
    <property type="entry name" value="PRK00094.1-4"/>
    <property type="match status" value="1"/>
</dbReference>
<feature type="binding site" evidence="9">
    <location>
        <position position="55"/>
    </location>
    <ligand>
        <name>NADPH</name>
        <dbReference type="ChEBI" id="CHEBI:57783"/>
    </ligand>
</feature>
<comment type="pathway">
    <text evidence="9">Membrane lipid metabolism; glycerophospholipid metabolism.</text>
</comment>
<proteinExistence type="inferred from homology"/>
<dbReference type="InterPro" id="IPR008927">
    <property type="entry name" value="6-PGluconate_DH-like_C_sf"/>
</dbReference>
<feature type="binding site" evidence="9">
    <location>
        <position position="273"/>
    </location>
    <ligand>
        <name>sn-glycerol 3-phosphate</name>
        <dbReference type="ChEBI" id="CHEBI:57597"/>
    </ligand>
</feature>
<evidence type="ECO:0000256" key="14">
    <source>
        <dbReference type="RuleBase" id="RU000439"/>
    </source>
</evidence>
<evidence type="ECO:0000259" key="16">
    <source>
        <dbReference type="Pfam" id="PF01210"/>
    </source>
</evidence>
<evidence type="ECO:0000256" key="8">
    <source>
        <dbReference type="ARBA" id="ARBA00023264"/>
    </source>
</evidence>
<organism evidence="18 19">
    <name type="scientific">Bordetella genomosp. 1</name>
    <dbReference type="NCBI Taxonomy" id="1395607"/>
    <lineage>
        <taxon>Bacteria</taxon>
        <taxon>Pseudomonadati</taxon>
        <taxon>Pseudomonadota</taxon>
        <taxon>Betaproteobacteria</taxon>
        <taxon>Burkholderiales</taxon>
        <taxon>Alcaligenaceae</taxon>
        <taxon>Bordetella</taxon>
    </lineage>
</organism>
<feature type="binding site" evidence="9">
    <location>
        <position position="122"/>
    </location>
    <ligand>
        <name>NADPH</name>
        <dbReference type="ChEBI" id="CHEBI:57783"/>
    </ligand>
</feature>
<dbReference type="SUPFAM" id="SSF48179">
    <property type="entry name" value="6-phosphogluconate dehydrogenase C-terminal domain-like"/>
    <property type="match status" value="1"/>
</dbReference>
<keyword evidence="5 9" id="KW-0520">NAD</keyword>
<dbReference type="NCBIfam" id="NF000940">
    <property type="entry name" value="PRK00094.1-2"/>
    <property type="match status" value="1"/>
</dbReference>